<accession>A0A5B8YJ06</accession>
<protein>
    <submittedName>
        <fullName evidence="1">DUF1573 domain-containing protein</fullName>
    </submittedName>
</protein>
<reference evidence="1 2" key="1">
    <citation type="submission" date="2019-08" db="EMBL/GenBank/DDBJ databases">
        <title>Antarcticibacterium arcticum sp. nov., a bacterium isolated from marine sediment of the Canadian Beaufort Sea.</title>
        <authorList>
            <person name="Lee Y.M."/>
            <person name="Baek K."/>
            <person name="Lee D.-H."/>
            <person name="Shin S.C."/>
            <person name="Jin Y.K."/>
            <person name="Park Y."/>
        </authorList>
    </citation>
    <scope>NUCLEOTIDE SEQUENCE [LARGE SCALE GENOMIC DNA]</scope>
    <source>
        <strain evidence="1 2">PAMC 28998</strain>
    </source>
</reference>
<dbReference type="PANTHER" id="PTHR37833:SF1">
    <property type="entry name" value="SIGNAL PEPTIDE PROTEIN"/>
    <property type="match status" value="1"/>
</dbReference>
<dbReference type="RefSeq" id="WP_146833395.1">
    <property type="nucleotide sequence ID" value="NZ_CP042476.1"/>
</dbReference>
<dbReference type="InterPro" id="IPR011467">
    <property type="entry name" value="DUF1573"/>
</dbReference>
<dbReference type="Gene3D" id="2.60.40.10">
    <property type="entry name" value="Immunoglobulins"/>
    <property type="match status" value="1"/>
</dbReference>
<dbReference type="InterPro" id="IPR013783">
    <property type="entry name" value="Ig-like_fold"/>
</dbReference>
<dbReference type="Pfam" id="PF07610">
    <property type="entry name" value="DUF1573"/>
    <property type="match status" value="1"/>
</dbReference>
<dbReference type="PANTHER" id="PTHR37833">
    <property type="entry name" value="LIPOPROTEIN-RELATED"/>
    <property type="match status" value="1"/>
</dbReference>
<evidence type="ECO:0000313" key="2">
    <source>
        <dbReference type="Proteomes" id="UP000321954"/>
    </source>
</evidence>
<name>A0A5B8YJ06_9FLAO</name>
<proteinExistence type="predicted"/>
<organism evidence="1 2">
    <name type="scientific">Antarcticibacterium arcticum</name>
    <dbReference type="NCBI Taxonomy" id="2585771"/>
    <lineage>
        <taxon>Bacteria</taxon>
        <taxon>Pseudomonadati</taxon>
        <taxon>Bacteroidota</taxon>
        <taxon>Flavobacteriia</taxon>
        <taxon>Flavobacteriales</taxon>
        <taxon>Flavobacteriaceae</taxon>
        <taxon>Antarcticibacterium</taxon>
    </lineage>
</organism>
<evidence type="ECO:0000313" key="1">
    <source>
        <dbReference type="EMBL" id="QED37715.1"/>
    </source>
</evidence>
<dbReference type="AlphaFoldDB" id="A0A5B8YJ06"/>
<sequence>MKKGILMIAALGAMVFTSCKDDASSKVKAENVETAAERDAQAVYYPEMSFEVVEHDFGTIAKGTAVEHTFKFTNTGKAPLVITNASSSCGCTVPTYPKNESIAPGESGEMVVKFDGSGQGQTTKTVNITANTEKGTEQLRIKAFVEGGATSGQ</sequence>
<keyword evidence="2" id="KW-1185">Reference proteome</keyword>
<dbReference type="KEGG" id="anp:FK178_08260"/>
<dbReference type="PROSITE" id="PS51257">
    <property type="entry name" value="PROKAR_LIPOPROTEIN"/>
    <property type="match status" value="1"/>
</dbReference>
<dbReference type="EMBL" id="CP042476">
    <property type="protein sequence ID" value="QED37715.1"/>
    <property type="molecule type" value="Genomic_DNA"/>
</dbReference>
<dbReference type="OrthoDB" id="826619at2"/>
<gene>
    <name evidence="1" type="ORF">FK178_08260</name>
</gene>
<dbReference type="Proteomes" id="UP000321954">
    <property type="component" value="Chromosome"/>
</dbReference>